<evidence type="ECO:0000313" key="1">
    <source>
        <dbReference type="EMBL" id="KAK9166961.1"/>
    </source>
</evidence>
<organism evidence="1 2">
    <name type="scientific">Stephania cephalantha</name>
    <dbReference type="NCBI Taxonomy" id="152367"/>
    <lineage>
        <taxon>Eukaryota</taxon>
        <taxon>Viridiplantae</taxon>
        <taxon>Streptophyta</taxon>
        <taxon>Embryophyta</taxon>
        <taxon>Tracheophyta</taxon>
        <taxon>Spermatophyta</taxon>
        <taxon>Magnoliopsida</taxon>
        <taxon>Ranunculales</taxon>
        <taxon>Menispermaceae</taxon>
        <taxon>Menispermoideae</taxon>
        <taxon>Cissampelideae</taxon>
        <taxon>Stephania</taxon>
    </lineage>
</organism>
<name>A0AAP0Q8H5_9MAGN</name>
<comment type="caution">
    <text evidence="1">The sequence shown here is derived from an EMBL/GenBank/DDBJ whole genome shotgun (WGS) entry which is preliminary data.</text>
</comment>
<sequence>MMEQSGMQISPFSSFSLMKCRSISTCFVQVMSQDSSNIDCRFVVARQPHRFISFNLQLSSKIFRSHNNSHTP</sequence>
<dbReference type="EMBL" id="JBBNAG010000001">
    <property type="protein sequence ID" value="KAK9166961.1"/>
    <property type="molecule type" value="Genomic_DNA"/>
</dbReference>
<gene>
    <name evidence="1" type="ORF">Scep_002152</name>
</gene>
<protein>
    <submittedName>
        <fullName evidence="1">Uncharacterized protein</fullName>
    </submittedName>
</protein>
<evidence type="ECO:0000313" key="2">
    <source>
        <dbReference type="Proteomes" id="UP001419268"/>
    </source>
</evidence>
<keyword evidence="2" id="KW-1185">Reference proteome</keyword>
<proteinExistence type="predicted"/>
<reference evidence="1 2" key="1">
    <citation type="submission" date="2024-01" db="EMBL/GenBank/DDBJ databases">
        <title>Genome assemblies of Stephania.</title>
        <authorList>
            <person name="Yang L."/>
        </authorList>
    </citation>
    <scope>NUCLEOTIDE SEQUENCE [LARGE SCALE GENOMIC DNA]</scope>
    <source>
        <strain evidence="1">JXDWG</strain>
        <tissue evidence="1">Leaf</tissue>
    </source>
</reference>
<dbReference type="AlphaFoldDB" id="A0AAP0Q8H5"/>
<dbReference type="Proteomes" id="UP001419268">
    <property type="component" value="Unassembled WGS sequence"/>
</dbReference>
<accession>A0AAP0Q8H5</accession>